<dbReference type="AlphaFoldDB" id="U7D8I6"/>
<evidence type="ECO:0000256" key="5">
    <source>
        <dbReference type="RuleBase" id="RU363032"/>
    </source>
</evidence>
<accession>U7D8I6</accession>
<feature type="transmembrane region" description="Helical" evidence="5">
    <location>
        <begin position="319"/>
        <end position="340"/>
    </location>
</feature>
<dbReference type="PANTHER" id="PTHR43839:SF1">
    <property type="entry name" value="OPPC IN A BINDING PROTEIN-DEPENDENT TRANSPORT SYSTEM"/>
    <property type="match status" value="1"/>
</dbReference>
<comment type="caution">
    <text evidence="7">The sequence shown here is derived from an EMBL/GenBank/DDBJ whole genome shotgun (WGS) entry which is preliminary data.</text>
</comment>
<comment type="subcellular location">
    <subcellularLocation>
        <location evidence="1 5">Cell membrane</location>
        <topology evidence="1 5">Multi-pass membrane protein</topology>
    </subcellularLocation>
</comment>
<evidence type="ECO:0000259" key="6">
    <source>
        <dbReference type="PROSITE" id="PS50928"/>
    </source>
</evidence>
<dbReference type="GO" id="GO:0005886">
    <property type="term" value="C:plasma membrane"/>
    <property type="evidence" value="ECO:0007669"/>
    <property type="project" value="UniProtKB-SubCell"/>
</dbReference>
<dbReference type="PANTHER" id="PTHR43839">
    <property type="entry name" value="OPPC IN A BINDING PROTEIN-DEPENDENT TRANSPORT SYSTEM"/>
    <property type="match status" value="1"/>
</dbReference>
<dbReference type="Pfam" id="PF12911">
    <property type="entry name" value="OppC_N"/>
    <property type="match status" value="1"/>
</dbReference>
<evidence type="ECO:0000256" key="1">
    <source>
        <dbReference type="ARBA" id="ARBA00004651"/>
    </source>
</evidence>
<feature type="transmembrane region" description="Helical" evidence="5">
    <location>
        <begin position="268"/>
        <end position="286"/>
    </location>
</feature>
<keyword evidence="5" id="KW-0813">Transport</keyword>
<feature type="transmembrane region" description="Helical" evidence="5">
    <location>
        <begin position="12"/>
        <end position="35"/>
    </location>
</feature>
<dbReference type="PROSITE" id="PS50928">
    <property type="entry name" value="ABC_TM1"/>
    <property type="match status" value="1"/>
</dbReference>
<evidence type="ECO:0000256" key="4">
    <source>
        <dbReference type="ARBA" id="ARBA00023136"/>
    </source>
</evidence>
<feature type="transmembrane region" description="Helical" evidence="5">
    <location>
        <begin position="187"/>
        <end position="206"/>
    </location>
</feature>
<dbReference type="GO" id="GO:0055085">
    <property type="term" value="P:transmembrane transport"/>
    <property type="evidence" value="ECO:0007669"/>
    <property type="project" value="InterPro"/>
</dbReference>
<dbReference type="Proteomes" id="UP000017148">
    <property type="component" value="Unassembled WGS sequence"/>
</dbReference>
<dbReference type="SUPFAM" id="SSF161098">
    <property type="entry name" value="MetI-like"/>
    <property type="match status" value="1"/>
</dbReference>
<reference evidence="7 8" key="1">
    <citation type="journal article" date="2013" name="Environ. Microbiol.">
        <title>Genome analysis of Chitinivibrio alkaliphilus gen. nov., sp. nov., a novel extremely haloalkaliphilic anaerobic chitinolytic bacterium from the candidate phylum Termite Group 3.</title>
        <authorList>
            <person name="Sorokin D.Y."/>
            <person name="Gumerov V.M."/>
            <person name="Rakitin A.L."/>
            <person name="Beletsky A.V."/>
            <person name="Damste J.S."/>
            <person name="Muyzer G."/>
            <person name="Mardanov A.V."/>
            <person name="Ravin N.V."/>
        </authorList>
    </citation>
    <scope>NUCLEOTIDE SEQUENCE [LARGE SCALE GENOMIC DNA]</scope>
    <source>
        <strain evidence="7 8">ACht1</strain>
    </source>
</reference>
<feature type="transmembrane region" description="Helical" evidence="5">
    <location>
        <begin position="212"/>
        <end position="233"/>
    </location>
</feature>
<evidence type="ECO:0000256" key="2">
    <source>
        <dbReference type="ARBA" id="ARBA00022692"/>
    </source>
</evidence>
<protein>
    <submittedName>
        <fullName evidence="7">Oligopeptide transport system permease protein AppC</fullName>
    </submittedName>
</protein>
<organism evidence="7 8">
    <name type="scientific">Chitinivibrio alkaliphilus ACht1</name>
    <dbReference type="NCBI Taxonomy" id="1313304"/>
    <lineage>
        <taxon>Bacteria</taxon>
        <taxon>Pseudomonadati</taxon>
        <taxon>Fibrobacterota</taxon>
        <taxon>Chitinivibrionia</taxon>
        <taxon>Chitinivibrionales</taxon>
        <taxon>Chitinivibrionaceae</taxon>
        <taxon>Chitinivibrio</taxon>
    </lineage>
</organism>
<evidence type="ECO:0000313" key="7">
    <source>
        <dbReference type="EMBL" id="ERP38709.1"/>
    </source>
</evidence>
<name>U7D8I6_9BACT</name>
<dbReference type="eggNOG" id="COG1173">
    <property type="taxonomic scope" value="Bacteria"/>
</dbReference>
<dbReference type="STRING" id="1313304.CALK_0727"/>
<keyword evidence="4 5" id="KW-0472">Membrane</keyword>
<evidence type="ECO:0000313" key="8">
    <source>
        <dbReference type="Proteomes" id="UP000017148"/>
    </source>
</evidence>
<dbReference type="Gene3D" id="1.10.3720.10">
    <property type="entry name" value="MetI-like"/>
    <property type="match status" value="1"/>
</dbReference>
<dbReference type="InterPro" id="IPR035906">
    <property type="entry name" value="MetI-like_sf"/>
</dbReference>
<dbReference type="Pfam" id="PF00528">
    <property type="entry name" value="BPD_transp_1"/>
    <property type="match status" value="1"/>
</dbReference>
<dbReference type="InterPro" id="IPR000515">
    <property type="entry name" value="MetI-like"/>
</dbReference>
<keyword evidence="2 5" id="KW-0812">Transmembrane</keyword>
<dbReference type="RefSeq" id="WP_022636244.1">
    <property type="nucleotide sequence ID" value="NZ_ASJR01000005.1"/>
</dbReference>
<comment type="similarity">
    <text evidence="5">Belongs to the binding-protein-dependent transport system permease family.</text>
</comment>
<keyword evidence="8" id="KW-1185">Reference proteome</keyword>
<proteinExistence type="inferred from homology"/>
<gene>
    <name evidence="7" type="ORF">CALK_0727</name>
</gene>
<sequence>MKTTVDALKRHPFALVGGGVLLLLYGVMLFAEFLAPLEPDDEWRRHSYAPPTRIYFFDAEGNFSFRPFFYQSEYTFDHYRQRVYREERRRPYYLRLFAPDPSARLWGVFPLGRRLVGTTCGEGRFYLLGADMRGRDLFSRILYGSRVSLTIGFVGVAVSTLVGVFLGGLAGYVGGMVDGAIMRLTEVVMMIPGFYLLLGLRVIFPMDMPSSQVYFMIVFILSFIGWAGMSRIIRGMAKAIREEEYVQAAQAMGQHPVRIILRHIIPQTFSYLVVTLTISIPGYIIFESSLSFLGLGIQDPQVSWGLLLSDAMDVTRIAAYPWLLIPGFFILITVMAYNFLGDALRDVLDPHGEYAPRSGKNMPDRVK</sequence>
<feature type="transmembrane region" description="Helical" evidence="5">
    <location>
        <begin position="147"/>
        <end position="175"/>
    </location>
</feature>
<evidence type="ECO:0000256" key="3">
    <source>
        <dbReference type="ARBA" id="ARBA00022989"/>
    </source>
</evidence>
<dbReference type="InterPro" id="IPR025966">
    <property type="entry name" value="OppC_N"/>
</dbReference>
<feature type="domain" description="ABC transmembrane type-1" evidence="6">
    <location>
        <begin position="145"/>
        <end position="341"/>
    </location>
</feature>
<keyword evidence="3 5" id="KW-1133">Transmembrane helix</keyword>
<dbReference type="CDD" id="cd06261">
    <property type="entry name" value="TM_PBP2"/>
    <property type="match status" value="1"/>
</dbReference>
<dbReference type="EMBL" id="ASJR01000005">
    <property type="protein sequence ID" value="ERP38709.1"/>
    <property type="molecule type" value="Genomic_DNA"/>
</dbReference>